<name>A0A9Q0H284_9MAGN</name>
<evidence type="ECO:0000256" key="7">
    <source>
        <dbReference type="ARBA" id="ARBA00022737"/>
    </source>
</evidence>
<proteinExistence type="inferred from homology"/>
<keyword evidence="3" id="KW-1003">Cell membrane</keyword>
<evidence type="ECO:0000256" key="6">
    <source>
        <dbReference type="ARBA" id="ARBA00022729"/>
    </source>
</evidence>
<keyword evidence="8" id="KW-1133">Transmembrane helix</keyword>
<protein>
    <recommendedName>
        <fullName evidence="13">Toll-like receptor 3</fullName>
    </recommendedName>
</protein>
<comment type="similarity">
    <text evidence="2">Belongs to the RLP family.</text>
</comment>
<evidence type="ECO:0000256" key="4">
    <source>
        <dbReference type="ARBA" id="ARBA00022614"/>
    </source>
</evidence>
<dbReference type="PANTHER" id="PTHR48062">
    <property type="entry name" value="RECEPTOR-LIKE PROTEIN 14"/>
    <property type="match status" value="1"/>
</dbReference>
<evidence type="ECO:0000256" key="5">
    <source>
        <dbReference type="ARBA" id="ARBA00022692"/>
    </source>
</evidence>
<keyword evidence="12" id="KW-1185">Reference proteome</keyword>
<evidence type="ECO:0000313" key="12">
    <source>
        <dbReference type="Proteomes" id="UP001141806"/>
    </source>
</evidence>
<dbReference type="Proteomes" id="UP001141806">
    <property type="component" value="Unassembled WGS sequence"/>
</dbReference>
<dbReference type="AlphaFoldDB" id="A0A9Q0H284"/>
<evidence type="ECO:0000256" key="3">
    <source>
        <dbReference type="ARBA" id="ARBA00022475"/>
    </source>
</evidence>
<dbReference type="OrthoDB" id="4691307at2759"/>
<dbReference type="Pfam" id="PF00560">
    <property type="entry name" value="LRR_1"/>
    <property type="match status" value="7"/>
</dbReference>
<keyword evidence="5" id="KW-0812">Transmembrane</keyword>
<evidence type="ECO:0000256" key="10">
    <source>
        <dbReference type="ARBA" id="ARBA00037847"/>
    </source>
</evidence>
<dbReference type="PANTHER" id="PTHR48062:SF52">
    <property type="entry name" value="RECEPTOR-LIKE PROTEIN 8-RELATED"/>
    <property type="match status" value="1"/>
</dbReference>
<accession>A0A9Q0H284</accession>
<comment type="subcellular location">
    <subcellularLocation>
        <location evidence="1">Cell membrane</location>
    </subcellularLocation>
    <subcellularLocation>
        <location evidence="10">Endomembrane system</location>
        <topology evidence="10">Single-pass membrane protein</topology>
    </subcellularLocation>
</comment>
<dbReference type="EMBL" id="JAMYWD010000010">
    <property type="protein sequence ID" value="KAJ4957900.1"/>
    <property type="molecule type" value="Genomic_DNA"/>
</dbReference>
<comment type="caution">
    <text evidence="11">The sequence shown here is derived from an EMBL/GenBank/DDBJ whole genome shotgun (WGS) entry which is preliminary data.</text>
</comment>
<keyword evidence="4" id="KW-0433">Leucine-rich repeat</keyword>
<evidence type="ECO:0000256" key="2">
    <source>
        <dbReference type="ARBA" id="ARBA00009592"/>
    </source>
</evidence>
<keyword evidence="7" id="KW-0677">Repeat</keyword>
<dbReference type="InterPro" id="IPR003591">
    <property type="entry name" value="Leu-rich_rpt_typical-subtyp"/>
</dbReference>
<dbReference type="PROSITE" id="PS51450">
    <property type="entry name" value="LRR"/>
    <property type="match status" value="1"/>
</dbReference>
<dbReference type="InterPro" id="IPR051502">
    <property type="entry name" value="RLP_Defense_Trigger"/>
</dbReference>
<organism evidence="11 12">
    <name type="scientific">Protea cynaroides</name>
    <dbReference type="NCBI Taxonomy" id="273540"/>
    <lineage>
        <taxon>Eukaryota</taxon>
        <taxon>Viridiplantae</taxon>
        <taxon>Streptophyta</taxon>
        <taxon>Embryophyta</taxon>
        <taxon>Tracheophyta</taxon>
        <taxon>Spermatophyta</taxon>
        <taxon>Magnoliopsida</taxon>
        <taxon>Proteales</taxon>
        <taxon>Proteaceae</taxon>
        <taxon>Protea</taxon>
    </lineage>
</organism>
<keyword evidence="9" id="KW-0472">Membrane</keyword>
<dbReference type="InterPro" id="IPR001611">
    <property type="entry name" value="Leu-rich_rpt"/>
</dbReference>
<gene>
    <name evidence="11" type="ORF">NE237_025011</name>
</gene>
<dbReference type="Gene3D" id="3.80.10.10">
    <property type="entry name" value="Ribonuclease Inhibitor"/>
    <property type="match status" value="5"/>
</dbReference>
<evidence type="ECO:0008006" key="13">
    <source>
        <dbReference type="Google" id="ProtNLM"/>
    </source>
</evidence>
<dbReference type="InterPro" id="IPR032675">
    <property type="entry name" value="LRR_dom_sf"/>
</dbReference>
<evidence type="ECO:0000256" key="9">
    <source>
        <dbReference type="ARBA" id="ARBA00023136"/>
    </source>
</evidence>
<keyword evidence="6" id="KW-0732">Signal</keyword>
<evidence type="ECO:0000313" key="11">
    <source>
        <dbReference type="EMBL" id="KAJ4957900.1"/>
    </source>
</evidence>
<evidence type="ECO:0000256" key="8">
    <source>
        <dbReference type="ARBA" id="ARBA00022989"/>
    </source>
</evidence>
<dbReference type="SMART" id="SM00369">
    <property type="entry name" value="LRR_TYP"/>
    <property type="match status" value="7"/>
</dbReference>
<evidence type="ECO:0000256" key="1">
    <source>
        <dbReference type="ARBA" id="ARBA00004236"/>
    </source>
</evidence>
<reference evidence="11" key="1">
    <citation type="journal article" date="2023" name="Plant J.">
        <title>The genome of the king protea, Protea cynaroides.</title>
        <authorList>
            <person name="Chang J."/>
            <person name="Duong T.A."/>
            <person name="Schoeman C."/>
            <person name="Ma X."/>
            <person name="Roodt D."/>
            <person name="Barker N."/>
            <person name="Li Z."/>
            <person name="Van de Peer Y."/>
            <person name="Mizrachi E."/>
        </authorList>
    </citation>
    <scope>NUCLEOTIDE SEQUENCE</scope>
    <source>
        <tissue evidence="11">Young leaves</tissue>
    </source>
</reference>
<dbReference type="SUPFAM" id="SSF52047">
    <property type="entry name" value="RNI-like"/>
    <property type="match status" value="2"/>
</dbReference>
<sequence length="470" mass="52723">MEYEEGIENENGGYLNVSLFSAFQELQHLNLSYGLFDGWMENEGFERLVGLRKLEVLDLSYNFFNDNILPSLAALTTLRTLSLAGNSLEGSFHLEGFERLTGLKKLEVLDLSSNFFNNSVLPSLATLKSLKILSLSFNILKGSSHFEELFALNKLQSLDLSLNSLNASSGQFQGFQKLVGLRKLEVLDLSYNSFNNSILPSLAALKSLRVLSLSNNNFQGFSHFQELFTSNKLQSLDLSYNSFNFSLGQFQDLCQLKHLQELRLRGNDFEGILPPCLQNLTTLRVLDLLDLSNNRFKGNIHSSLISSLTSLVSISLSYNDFDGLFSFITFANHSNLESIDLSSAGHKLKVETEFPSWASPFQLKVLQLSNSNLNATIPRFLTTQHNLIEIDLSSNNLTGMFPTWLLENNKMLKVLILKNNSLGGHFVLSNIHRAAYIMDISNNDFNGLLQENIGEMLPNLGSLNLFPKLF</sequence>